<organism evidence="1 2">
    <name type="scientific">Lasiodiplodia mahajangana</name>
    <dbReference type="NCBI Taxonomy" id="1108764"/>
    <lineage>
        <taxon>Eukaryota</taxon>
        <taxon>Fungi</taxon>
        <taxon>Dikarya</taxon>
        <taxon>Ascomycota</taxon>
        <taxon>Pezizomycotina</taxon>
        <taxon>Dothideomycetes</taxon>
        <taxon>Dothideomycetes incertae sedis</taxon>
        <taxon>Botryosphaeriales</taxon>
        <taxon>Botryosphaeriaceae</taxon>
        <taxon>Lasiodiplodia</taxon>
    </lineage>
</organism>
<sequence>MLLSPHDRTNGTCGISDIQWSVIPLREGRTEERINVEASRSAASVARGGDSSRYIPASDKYGDDLDGRLTLVSGQCGGQNCHLDLEFTDGMTWLARLRLGDPLLSPPSLQSCVFLSEVAALKALAGIHVLAPHVYSKPSDRNGSNTKKKVRITEQLTDVHLESEKYPLPLSASHEGLFYLKHYDYKGDYILIYEEHNIAGVPGWEFASTECNDMTFSSLCMMQPVGKFYDDDNSLSEDEIRFAAMFDRYIGDMKMDASPLTGVEGFFFLREVAMGDVHVWALIQYQQQLAKETSNPAKV</sequence>
<evidence type="ECO:0000313" key="1">
    <source>
        <dbReference type="EMBL" id="KAJ8125295.1"/>
    </source>
</evidence>
<reference evidence="1" key="1">
    <citation type="submission" date="2022-12" db="EMBL/GenBank/DDBJ databases">
        <title>Genome Sequence of Lasiodiplodia mahajangana.</title>
        <authorList>
            <person name="Buettner E."/>
        </authorList>
    </citation>
    <scope>NUCLEOTIDE SEQUENCE</scope>
    <source>
        <strain evidence="1">VT137</strain>
    </source>
</reference>
<name>A0ACC2JCT5_9PEZI</name>
<accession>A0ACC2JCT5</accession>
<comment type="caution">
    <text evidence="1">The sequence shown here is derived from an EMBL/GenBank/DDBJ whole genome shotgun (WGS) entry which is preliminary data.</text>
</comment>
<dbReference type="Proteomes" id="UP001153332">
    <property type="component" value="Unassembled WGS sequence"/>
</dbReference>
<gene>
    <name evidence="1" type="ORF">O1611_g8344</name>
</gene>
<evidence type="ECO:0000313" key="2">
    <source>
        <dbReference type="Proteomes" id="UP001153332"/>
    </source>
</evidence>
<protein>
    <submittedName>
        <fullName evidence="1">Uncharacterized protein</fullName>
    </submittedName>
</protein>
<proteinExistence type="predicted"/>
<dbReference type="EMBL" id="JAPUUL010002449">
    <property type="protein sequence ID" value="KAJ8125295.1"/>
    <property type="molecule type" value="Genomic_DNA"/>
</dbReference>
<keyword evidence="2" id="KW-1185">Reference proteome</keyword>